<protein>
    <submittedName>
        <fullName evidence="1">Uncharacterized protein</fullName>
    </submittedName>
</protein>
<sequence>MPAFQEAIDRLAPQQPVDTLNEFEAELRGSSGRTNGDSSIGSNVFDDDGDDDDPANIAMVLEDADEAELKSIVPGTPMAWEKLEQLTKKSITRQRTRQTPARPYGTGSLLERSSQRNEVVSPSKRGKENNLASLMSSIVLITTPPATSRSRGAQAVVEKEYETESILRIRSSHHAIGVLNKIKGIPTSAVAASSSSIRRPSRNPIFITGTPILLGKSDESDTNESIEDDYEKPLPPAIYMRTPKIPRKEHIARIDNLRQFFFKDRVPEPMPTASVEERIRTSTLENMDANELLISFESVSQQQDTEGSRNMDDVTHSAAGSERQVRKSTAMVHSPTPLYTANQATEGFNPDIAQPTNSTEVKSSQVEQNARAADVRADENRSNDLASTACSGLQGTLQQANPIDLDASIAAIDRAEQTLNRSVANLTTLSVITNDGNSQAHVLAAKELEGQIQALRQMMEETKSLVSAIQHEVSQHRPAAPPPPDESKLDNIVDLLNGLDLRLDQLETSKARPTPVTLRSPTTVEPAKVDILEKPRQLLQAAGLVGHNILDYIAENPLVIVGILLAILLSELFVLSGSYTVLMYRLRFAGRYAFEGMRQHVILPPPPS</sequence>
<accession>A0ACC1JE79</accession>
<dbReference type="Proteomes" id="UP001150603">
    <property type="component" value="Unassembled WGS sequence"/>
</dbReference>
<name>A0ACC1JE79_9FUNG</name>
<evidence type="ECO:0000313" key="1">
    <source>
        <dbReference type="EMBL" id="KAJ1948958.1"/>
    </source>
</evidence>
<dbReference type="EMBL" id="JANBPW010000583">
    <property type="protein sequence ID" value="KAJ1948958.1"/>
    <property type="molecule type" value="Genomic_DNA"/>
</dbReference>
<reference evidence="1" key="1">
    <citation type="submission" date="2022-07" db="EMBL/GenBank/DDBJ databases">
        <title>Phylogenomic reconstructions and comparative analyses of Kickxellomycotina fungi.</title>
        <authorList>
            <person name="Reynolds N.K."/>
            <person name="Stajich J.E."/>
            <person name="Barry K."/>
            <person name="Grigoriev I.V."/>
            <person name="Crous P."/>
            <person name="Smith M.E."/>
        </authorList>
    </citation>
    <scope>NUCLEOTIDE SEQUENCE</scope>
    <source>
        <strain evidence="1">NRRL 5244</strain>
    </source>
</reference>
<keyword evidence="2" id="KW-1185">Reference proteome</keyword>
<comment type="caution">
    <text evidence="1">The sequence shown here is derived from an EMBL/GenBank/DDBJ whole genome shotgun (WGS) entry which is preliminary data.</text>
</comment>
<organism evidence="1 2">
    <name type="scientific">Linderina macrospora</name>
    <dbReference type="NCBI Taxonomy" id="4868"/>
    <lineage>
        <taxon>Eukaryota</taxon>
        <taxon>Fungi</taxon>
        <taxon>Fungi incertae sedis</taxon>
        <taxon>Zoopagomycota</taxon>
        <taxon>Kickxellomycotina</taxon>
        <taxon>Kickxellomycetes</taxon>
        <taxon>Kickxellales</taxon>
        <taxon>Kickxellaceae</taxon>
        <taxon>Linderina</taxon>
    </lineage>
</organism>
<gene>
    <name evidence="1" type="ORF">FBU59_001358</name>
</gene>
<proteinExistence type="predicted"/>
<evidence type="ECO:0000313" key="2">
    <source>
        <dbReference type="Proteomes" id="UP001150603"/>
    </source>
</evidence>